<dbReference type="EMBL" id="UYWX01021713">
    <property type="protein sequence ID" value="VDM35429.1"/>
    <property type="molecule type" value="Genomic_DNA"/>
</dbReference>
<evidence type="ECO:0000313" key="3">
    <source>
        <dbReference type="Proteomes" id="UP000274429"/>
    </source>
</evidence>
<keyword evidence="3" id="KW-1185">Reference proteome</keyword>
<evidence type="ECO:0000256" key="1">
    <source>
        <dbReference type="SAM" id="MobiDB-lite"/>
    </source>
</evidence>
<reference evidence="4" key="1">
    <citation type="submission" date="2017-02" db="UniProtKB">
        <authorList>
            <consortium name="WormBaseParasite"/>
        </authorList>
    </citation>
    <scope>IDENTIFICATION</scope>
</reference>
<dbReference type="AlphaFoldDB" id="A0A0R3XA89"/>
<dbReference type="Proteomes" id="UP000274429">
    <property type="component" value="Unassembled WGS sequence"/>
</dbReference>
<sequence length="80" mass="8942">MGDWTLSFAFMEVTFRVLICGSQQNAYFQHQRWLSSLTTVYTLSANALNIRPLPGPMNDGQRLMGSSGHSGPARVYGHHE</sequence>
<reference evidence="2 3" key="2">
    <citation type="submission" date="2018-11" db="EMBL/GenBank/DDBJ databases">
        <authorList>
            <consortium name="Pathogen Informatics"/>
        </authorList>
    </citation>
    <scope>NUCLEOTIDE SEQUENCE [LARGE SCALE GENOMIC DNA]</scope>
</reference>
<accession>A0A0R3XA89</accession>
<feature type="region of interest" description="Disordered" evidence="1">
    <location>
        <begin position="59"/>
        <end position="80"/>
    </location>
</feature>
<proteinExistence type="predicted"/>
<evidence type="ECO:0000313" key="2">
    <source>
        <dbReference type="EMBL" id="VDM35429.1"/>
    </source>
</evidence>
<dbReference type="WBParaSite" id="TTAC_0001046601-mRNA-1">
    <property type="protein sequence ID" value="TTAC_0001046601-mRNA-1"/>
    <property type="gene ID" value="TTAC_0001046601"/>
</dbReference>
<gene>
    <name evidence="2" type="ORF">TTAC_LOCUS10449</name>
</gene>
<organism evidence="4">
    <name type="scientific">Hydatigena taeniaeformis</name>
    <name type="common">Feline tapeworm</name>
    <name type="synonym">Taenia taeniaeformis</name>
    <dbReference type="NCBI Taxonomy" id="6205"/>
    <lineage>
        <taxon>Eukaryota</taxon>
        <taxon>Metazoa</taxon>
        <taxon>Spiralia</taxon>
        <taxon>Lophotrochozoa</taxon>
        <taxon>Platyhelminthes</taxon>
        <taxon>Cestoda</taxon>
        <taxon>Eucestoda</taxon>
        <taxon>Cyclophyllidea</taxon>
        <taxon>Taeniidae</taxon>
        <taxon>Hydatigera</taxon>
    </lineage>
</organism>
<name>A0A0R3XA89_HYDTA</name>
<evidence type="ECO:0000313" key="4">
    <source>
        <dbReference type="WBParaSite" id="TTAC_0001046601-mRNA-1"/>
    </source>
</evidence>
<protein>
    <submittedName>
        <fullName evidence="4">Secreted protein</fullName>
    </submittedName>
</protein>